<accession>A0A397HI87</accession>
<dbReference type="PANTHER" id="PTHR34107:SF7">
    <property type="entry name" value="SLR2092 PROTEIN"/>
    <property type="match status" value="1"/>
</dbReference>
<dbReference type="GO" id="GO:0006302">
    <property type="term" value="P:double-strand break repair"/>
    <property type="evidence" value="ECO:0007669"/>
    <property type="project" value="UniProtKB-ARBA"/>
</dbReference>
<reference evidence="2 3" key="1">
    <citation type="submission" date="2018-08" db="EMBL/GenBank/DDBJ databases">
        <title>Genome and evolution of the arbuscular mycorrhizal fungus Diversispora epigaea (formerly Glomus versiforme) and its bacterial endosymbionts.</title>
        <authorList>
            <person name="Sun X."/>
            <person name="Fei Z."/>
            <person name="Harrison M."/>
        </authorList>
    </citation>
    <scope>NUCLEOTIDE SEQUENCE [LARGE SCALE GENOMIC DNA]</scope>
    <source>
        <strain evidence="2 3">IT104</strain>
    </source>
</reference>
<evidence type="ECO:0000313" key="2">
    <source>
        <dbReference type="EMBL" id="RHZ62871.1"/>
    </source>
</evidence>
<dbReference type="AlphaFoldDB" id="A0A397HI87"/>
<dbReference type="InterPro" id="IPR008538">
    <property type="entry name" value="Uma2"/>
</dbReference>
<dbReference type="InterPro" id="IPR012296">
    <property type="entry name" value="Nuclease_put_TT1808"/>
</dbReference>
<name>A0A397HI87_9GLOM</name>
<keyword evidence="3" id="KW-1185">Reference proteome</keyword>
<organism evidence="2 3">
    <name type="scientific">Diversispora epigaea</name>
    <dbReference type="NCBI Taxonomy" id="1348612"/>
    <lineage>
        <taxon>Eukaryota</taxon>
        <taxon>Fungi</taxon>
        <taxon>Fungi incertae sedis</taxon>
        <taxon>Mucoromycota</taxon>
        <taxon>Glomeromycotina</taxon>
        <taxon>Glomeromycetes</taxon>
        <taxon>Diversisporales</taxon>
        <taxon>Diversisporaceae</taxon>
        <taxon>Diversispora</taxon>
    </lineage>
</organism>
<dbReference type="InterPro" id="IPR011335">
    <property type="entry name" value="Restrct_endonuc-II-like"/>
</dbReference>
<evidence type="ECO:0000259" key="1">
    <source>
        <dbReference type="Pfam" id="PF05685"/>
    </source>
</evidence>
<dbReference type="EMBL" id="PQFF01000305">
    <property type="protein sequence ID" value="RHZ62871.1"/>
    <property type="molecule type" value="Genomic_DNA"/>
</dbReference>
<dbReference type="Proteomes" id="UP000266861">
    <property type="component" value="Unassembled WGS sequence"/>
</dbReference>
<dbReference type="CDD" id="cd06260">
    <property type="entry name" value="DUF820-like"/>
    <property type="match status" value="1"/>
</dbReference>
<comment type="caution">
    <text evidence="2">The sequence shown here is derived from an EMBL/GenBank/DDBJ whole genome shotgun (WGS) entry which is preliminary data.</text>
</comment>
<evidence type="ECO:0000313" key="3">
    <source>
        <dbReference type="Proteomes" id="UP000266861"/>
    </source>
</evidence>
<gene>
    <name evidence="2" type="ORF">Glove_334g14</name>
</gene>
<protein>
    <recommendedName>
        <fullName evidence="1">Putative restriction endonuclease domain-containing protein</fullName>
    </recommendedName>
</protein>
<dbReference type="OrthoDB" id="2305086at2759"/>
<dbReference type="STRING" id="1348612.A0A397HI87"/>
<dbReference type="Gene3D" id="3.90.1570.10">
    <property type="entry name" value="tt1808, chain A"/>
    <property type="match status" value="1"/>
</dbReference>
<feature type="domain" description="Putative restriction endonuclease" evidence="1">
    <location>
        <begin position="16"/>
        <end position="204"/>
    </location>
</feature>
<proteinExistence type="predicted"/>
<dbReference type="PANTHER" id="PTHR34107">
    <property type="entry name" value="SLL0198 PROTEIN-RELATED"/>
    <property type="match status" value="1"/>
</dbReference>
<sequence>MSSDISHIIIPDCDLQQFEKIASANPRSLRMNLIEGLLKIMPVHNKYSEQELGIITQVGIWKDANKNLVGRCTSSRGAFRLLNLENPNNPDKPTVLGPDVAVVLKYRWDTFSDYEKDMSYPPISPNFVVELRSPSDSSQYVHKKMKLWVEAGVEEAISIDTIANPPEVRIYTLNPDTNRVGWQTQASPTQVVSQVLPGFVLDMQQIYEIQ</sequence>
<dbReference type="Pfam" id="PF05685">
    <property type="entry name" value="Uma2"/>
    <property type="match status" value="1"/>
</dbReference>
<dbReference type="SUPFAM" id="SSF52980">
    <property type="entry name" value="Restriction endonuclease-like"/>
    <property type="match status" value="1"/>
</dbReference>